<dbReference type="FunCoup" id="E1Z602">
    <property type="interactions" value="16"/>
</dbReference>
<dbReference type="CDD" id="cd00051">
    <property type="entry name" value="EFh"/>
    <property type="match status" value="1"/>
</dbReference>
<feature type="domain" description="EF-hand" evidence="3">
    <location>
        <begin position="187"/>
        <end position="222"/>
    </location>
</feature>
<dbReference type="GeneID" id="17358177"/>
<dbReference type="Pfam" id="PF13499">
    <property type="entry name" value="EF-hand_7"/>
    <property type="match status" value="1"/>
</dbReference>
<evidence type="ECO:0000256" key="1">
    <source>
        <dbReference type="ARBA" id="ARBA00022837"/>
    </source>
</evidence>
<dbReference type="GO" id="GO:0005509">
    <property type="term" value="F:calcium ion binding"/>
    <property type="evidence" value="ECO:0007669"/>
    <property type="project" value="InterPro"/>
</dbReference>
<accession>E1Z602</accession>
<keyword evidence="5" id="KW-1185">Reference proteome</keyword>
<dbReference type="OMA" id="HISAITW"/>
<evidence type="ECO:0000259" key="3">
    <source>
        <dbReference type="PROSITE" id="PS50222"/>
    </source>
</evidence>
<dbReference type="InParanoid" id="E1Z602"/>
<dbReference type="InterPro" id="IPR002048">
    <property type="entry name" value="EF_hand_dom"/>
</dbReference>
<dbReference type="RefSeq" id="XP_005850665.1">
    <property type="nucleotide sequence ID" value="XM_005850603.1"/>
</dbReference>
<dbReference type="SMART" id="SM00054">
    <property type="entry name" value="EFh"/>
    <property type="match status" value="3"/>
</dbReference>
<feature type="region of interest" description="Disordered" evidence="2">
    <location>
        <begin position="1"/>
        <end position="30"/>
    </location>
</feature>
<dbReference type="PROSITE" id="PS00018">
    <property type="entry name" value="EF_HAND_1"/>
    <property type="match status" value="2"/>
</dbReference>
<dbReference type="InterPro" id="IPR018247">
    <property type="entry name" value="EF_Hand_1_Ca_BS"/>
</dbReference>
<feature type="domain" description="EF-hand" evidence="3">
    <location>
        <begin position="235"/>
        <end position="270"/>
    </location>
</feature>
<dbReference type="AlphaFoldDB" id="E1Z602"/>
<dbReference type="OrthoDB" id="26525at2759"/>
<proteinExistence type="predicted"/>
<dbReference type="EMBL" id="GL433837">
    <property type="protein sequence ID" value="EFN58563.1"/>
    <property type="molecule type" value="Genomic_DNA"/>
</dbReference>
<feature type="compositionally biased region" description="Low complexity" evidence="2">
    <location>
        <begin position="17"/>
        <end position="30"/>
    </location>
</feature>
<dbReference type="eggNOG" id="KOG0027">
    <property type="taxonomic scope" value="Eukaryota"/>
</dbReference>
<feature type="domain" description="EF-hand" evidence="3">
    <location>
        <begin position="137"/>
        <end position="172"/>
    </location>
</feature>
<dbReference type="STRING" id="554065.E1Z602"/>
<dbReference type="InterPro" id="IPR011992">
    <property type="entry name" value="EF-hand-dom_pair"/>
</dbReference>
<dbReference type="Gene3D" id="1.10.238.10">
    <property type="entry name" value="EF-hand"/>
    <property type="match status" value="1"/>
</dbReference>
<organism evidence="5">
    <name type="scientific">Chlorella variabilis</name>
    <name type="common">Green alga</name>
    <dbReference type="NCBI Taxonomy" id="554065"/>
    <lineage>
        <taxon>Eukaryota</taxon>
        <taxon>Viridiplantae</taxon>
        <taxon>Chlorophyta</taxon>
        <taxon>core chlorophytes</taxon>
        <taxon>Trebouxiophyceae</taxon>
        <taxon>Chlorellales</taxon>
        <taxon>Chlorellaceae</taxon>
        <taxon>Chlorella clade</taxon>
        <taxon>Chlorella</taxon>
    </lineage>
</organism>
<dbReference type="SUPFAM" id="SSF47473">
    <property type="entry name" value="EF-hand"/>
    <property type="match status" value="1"/>
</dbReference>
<name>E1Z602_CHLVA</name>
<evidence type="ECO:0000313" key="5">
    <source>
        <dbReference type="Proteomes" id="UP000008141"/>
    </source>
</evidence>
<reference evidence="4 5" key="1">
    <citation type="journal article" date="2010" name="Plant Cell">
        <title>The Chlorella variabilis NC64A genome reveals adaptation to photosymbiosis, coevolution with viruses, and cryptic sex.</title>
        <authorList>
            <person name="Blanc G."/>
            <person name="Duncan G."/>
            <person name="Agarkova I."/>
            <person name="Borodovsky M."/>
            <person name="Gurnon J."/>
            <person name="Kuo A."/>
            <person name="Lindquist E."/>
            <person name="Lucas S."/>
            <person name="Pangilinan J."/>
            <person name="Polle J."/>
            <person name="Salamov A."/>
            <person name="Terry A."/>
            <person name="Yamada T."/>
            <person name="Dunigan D.D."/>
            <person name="Grigoriev I.V."/>
            <person name="Claverie J.M."/>
            <person name="Van Etten J.L."/>
        </authorList>
    </citation>
    <scope>NUCLEOTIDE SEQUENCE [LARGE SCALE GENOMIC DNA]</scope>
    <source>
        <strain evidence="4 5">NC64A</strain>
    </source>
</reference>
<dbReference type="Proteomes" id="UP000008141">
    <property type="component" value="Unassembled WGS sequence"/>
</dbReference>
<dbReference type="PROSITE" id="PS50222">
    <property type="entry name" value="EF_HAND_2"/>
    <property type="match status" value="3"/>
</dbReference>
<evidence type="ECO:0000313" key="4">
    <source>
        <dbReference type="EMBL" id="EFN58563.1"/>
    </source>
</evidence>
<dbReference type="KEGG" id="cvr:CHLNCDRAFT_140699"/>
<gene>
    <name evidence="4" type="ORF">CHLNCDRAFT_140699</name>
</gene>
<keyword evidence="1" id="KW-0106">Calcium</keyword>
<dbReference type="Pfam" id="PF13833">
    <property type="entry name" value="EF-hand_8"/>
    <property type="match status" value="1"/>
</dbReference>
<protein>
    <recommendedName>
        <fullName evidence="3">EF-hand domain-containing protein</fullName>
    </recommendedName>
</protein>
<sequence>MGNTLGKRSFKRDNSLSRRSQASSSSARGLSRLSSGVSRLSARVGLRRQYVAASKAEAANSRHALEQRLAEIIMAKAAAADPSAPKVKFNRLLLRFGTLHEGFAASKRVFRELVGVEGGELSLEQLRPACASLGYHLDEATLHSIFAGADMDGSRTLNVHEFLATMAIVHSLRGPEDEELVDPQILATWRTAEEAFMSFASSRDGFIEKDELTGLMHESATDQVRHSANGSGGDPIRSIAQQRFEELDLNGSGRVSFLEFLFCLEGWVEDAEEEDE</sequence>
<evidence type="ECO:0000256" key="2">
    <source>
        <dbReference type="SAM" id="MobiDB-lite"/>
    </source>
</evidence>